<proteinExistence type="predicted"/>
<accession>A0A7C3WHW0</accession>
<dbReference type="AlphaFoldDB" id="A0A7C3WHW0"/>
<protein>
    <submittedName>
        <fullName evidence="1">Uncharacterized protein</fullName>
    </submittedName>
</protein>
<organism evidence="1">
    <name type="scientific">Fundidesulfovibrio putealis</name>
    <dbReference type="NCBI Taxonomy" id="270496"/>
    <lineage>
        <taxon>Bacteria</taxon>
        <taxon>Pseudomonadati</taxon>
        <taxon>Thermodesulfobacteriota</taxon>
        <taxon>Desulfovibrionia</taxon>
        <taxon>Desulfovibrionales</taxon>
        <taxon>Desulfovibrionaceae</taxon>
        <taxon>Fundidesulfovibrio</taxon>
    </lineage>
</organism>
<reference evidence="1" key="1">
    <citation type="journal article" date="2020" name="mSystems">
        <title>Genome- and Community-Level Interaction Insights into Carbon Utilization and Element Cycling Functions of Hydrothermarchaeota in Hydrothermal Sediment.</title>
        <authorList>
            <person name="Zhou Z."/>
            <person name="Liu Y."/>
            <person name="Xu W."/>
            <person name="Pan J."/>
            <person name="Luo Z.H."/>
            <person name="Li M."/>
        </authorList>
    </citation>
    <scope>NUCLEOTIDE SEQUENCE [LARGE SCALE GENOMIC DNA]</scope>
    <source>
        <strain evidence="1">SpSt-413</strain>
    </source>
</reference>
<comment type="caution">
    <text evidence="1">The sequence shown here is derived from an EMBL/GenBank/DDBJ whole genome shotgun (WGS) entry which is preliminary data.</text>
</comment>
<dbReference type="EMBL" id="DSRP01000220">
    <property type="protein sequence ID" value="HGG91943.1"/>
    <property type="molecule type" value="Genomic_DNA"/>
</dbReference>
<name>A0A7C3WHW0_9BACT</name>
<sequence length="112" mass="12392">MSSTLDTVNALLEPLGLKVTHAYNDIFFVEHNLFLVLDSQEEGTLFLCFNQECSPDKAALAALTLYAQADELGLELGLSGTYTMEEIAGQEIKLHFHPQQTVKEDHANGKTH</sequence>
<gene>
    <name evidence="1" type="ORF">ENR59_03205</name>
</gene>
<evidence type="ECO:0000313" key="1">
    <source>
        <dbReference type="EMBL" id="HGG91943.1"/>
    </source>
</evidence>